<reference evidence="1" key="1">
    <citation type="submission" date="2020-05" db="EMBL/GenBank/DDBJ databases">
        <authorList>
            <person name="Chiriac C."/>
            <person name="Salcher M."/>
            <person name="Ghai R."/>
            <person name="Kavagutti S V."/>
        </authorList>
    </citation>
    <scope>NUCLEOTIDE SEQUENCE</scope>
</reference>
<dbReference type="EMBL" id="LR797288">
    <property type="protein sequence ID" value="CAB4199973.1"/>
    <property type="molecule type" value="Genomic_DNA"/>
</dbReference>
<protein>
    <submittedName>
        <fullName evidence="1">Uncharacterized protein</fullName>
    </submittedName>
</protein>
<accession>A0A6J5RRS0</accession>
<sequence length="667" mass="71003">MANFDLLLEAERRGILPPDKVELLTEARARNLIPQLQAPSEGMPQQRQAAPAAAQERRNYSAIETPIEAIKNIPQSAVKFGAGMAEAITSPIKTLSGLWDAASGGLRAAVPEKVRNFIDEIDNDPETTKRISDTANAIGGMYKDRYGDMESIKRSIAEDPVGVAADLSVVLTGGGAAAAKAGSLSPTLARAGSAISKAGSAINPANAITPFIQKPIELGVKGTKFVYNALDPKSAAYIRAAEGRGPEILNALVQPSEIVPGSMPTAAQAASNVGATKFSAMGESAAKSLPTKFFEREQAQKAAQLKAVQSVGKTPEDIKIAEASRRSATETLYNEADKKMVKADQTFNDLLDRPSMDKVISRAQNLAKENNETFQVGKNVPEQVVPSSILNAEGKPISSITIPAEVAKYSGASLHKMKMAFDDLIKNPERFGIGASEVNAIKKTRAEYINWMESKVPAYGVARQTYAEKTAPINQMQVGQFLEGKLTPALGEESARLRSAGYASALEQAPGTIKKATGQSRFEQLSEVLTPEQMQVLQSVKDDLARAQLTELQAGKARGAANTNRLSTEATGRLTPQGLVGTITSVANNIFKRLQGKLDQKLSIELATEMLDPNVAAVALQKAMARQSKFQGASKVTEAIPKAMRGVSNAMVLSPANQNALNQPGQQ</sequence>
<name>A0A6J5RRS0_9CAUD</name>
<evidence type="ECO:0000313" key="1">
    <source>
        <dbReference type="EMBL" id="CAB4199973.1"/>
    </source>
</evidence>
<proteinExistence type="predicted"/>
<organism evidence="1">
    <name type="scientific">uncultured Caudovirales phage</name>
    <dbReference type="NCBI Taxonomy" id="2100421"/>
    <lineage>
        <taxon>Viruses</taxon>
        <taxon>Duplodnaviria</taxon>
        <taxon>Heunggongvirae</taxon>
        <taxon>Uroviricota</taxon>
        <taxon>Caudoviricetes</taxon>
        <taxon>Peduoviridae</taxon>
        <taxon>Maltschvirus</taxon>
        <taxon>Maltschvirus maltsch</taxon>
    </lineage>
</organism>
<gene>
    <name evidence="1" type="ORF">UFOVP1355_22</name>
</gene>